<comment type="caution">
    <text evidence="2">The sequence shown here is derived from an EMBL/GenBank/DDBJ whole genome shotgun (WGS) entry which is preliminary data.</text>
</comment>
<name>A0A9P1DHH2_9DINO</name>
<dbReference type="EMBL" id="CAMXCT030004824">
    <property type="protein sequence ID" value="CAL4797791.1"/>
    <property type="molecule type" value="Genomic_DNA"/>
</dbReference>
<gene>
    <name evidence="2" type="ORF">C1SCF055_LOCUS35749</name>
</gene>
<dbReference type="Proteomes" id="UP001152797">
    <property type="component" value="Unassembled WGS sequence"/>
</dbReference>
<dbReference type="InterPro" id="IPR016024">
    <property type="entry name" value="ARM-type_fold"/>
</dbReference>
<dbReference type="InterPro" id="IPR011989">
    <property type="entry name" value="ARM-like"/>
</dbReference>
<evidence type="ECO:0000256" key="1">
    <source>
        <dbReference type="SAM" id="MobiDB-lite"/>
    </source>
</evidence>
<keyword evidence="4" id="KW-1185">Reference proteome</keyword>
<feature type="region of interest" description="Disordered" evidence="1">
    <location>
        <begin position="1"/>
        <end position="52"/>
    </location>
</feature>
<dbReference type="SUPFAM" id="SSF48371">
    <property type="entry name" value="ARM repeat"/>
    <property type="match status" value="1"/>
</dbReference>
<protein>
    <submittedName>
        <fullName evidence="2">Uncharacterized protein</fullName>
    </submittedName>
</protein>
<dbReference type="Gene3D" id="1.25.10.10">
    <property type="entry name" value="Leucine-rich Repeat Variant"/>
    <property type="match status" value="1"/>
</dbReference>
<dbReference type="AlphaFoldDB" id="A0A9P1DHH2"/>
<evidence type="ECO:0000313" key="3">
    <source>
        <dbReference type="EMBL" id="CAL4797791.1"/>
    </source>
</evidence>
<accession>A0A9P1DHH2</accession>
<proteinExistence type="predicted"/>
<sequence length="690" mass="76628">MSMPMQPLRMEASLNLNPVGPRLLSDKDDPEVQSSASETKRARPQTGDDGEPTIQVTLVADYNAVFQRLQTGSQVDDALDALEVIAPKCPDKSLPALAKYLRSETERYREKSLKVVKGAFQEGDLSVAEALAQHFQNFYKNESEEALEALEHLGPANRRAMKCIITGMNCVRREVRAYVPRRKIKRVKPQVKYDDTDDSHAFRELCLDIFKQVEPELDTNEVIDDVMEAAVEGTKIKFGTRGAPEGMQKEVLDALAIVAPRNYDYALSLVLNRINPSEGQPQKLLVSSATKAASSFAQKEDPKLLEALAACAQNPEIEWEMPHLIVVAESYQQISASTSPFIETILQLLGQEPSEEAIAIDLLAKLAPKDHEEVIKRMQRYLREAHEKIHYDGPAVVRAAVQCLEQVASDQSLVEKAYERLINVLIHRCCGSIAANGMDYGWVKRGRRPSKTHMFLMEVAEKRGGVKNIQLWNIASGFSSTITDVRFESLRIFKKISKSPEAQPVFVAFKVLDDNFSAFACCAAIDALLHTAPPNQPEVTDRLLLLLQSPECAVKTAALEALAKYTSPKTSFKDPAVKCLGDADPFVRRAALKRLIELELLQNEDVDGIISQCLADSSSDVVKLTLESFPGMQLSKEVLGKAAEFMDHADPMLRLEAKKLCSDYGVANAFKPHHVWPETDKDVRAWAGNA</sequence>
<reference evidence="2" key="1">
    <citation type="submission" date="2022-10" db="EMBL/GenBank/DDBJ databases">
        <authorList>
            <person name="Chen Y."/>
            <person name="Dougan E. K."/>
            <person name="Chan C."/>
            <person name="Rhodes N."/>
            <person name="Thang M."/>
        </authorList>
    </citation>
    <scope>NUCLEOTIDE SEQUENCE</scope>
</reference>
<dbReference type="EMBL" id="CAMXCT020004824">
    <property type="protein sequence ID" value="CAL1163854.1"/>
    <property type="molecule type" value="Genomic_DNA"/>
</dbReference>
<dbReference type="OrthoDB" id="415373at2759"/>
<dbReference type="EMBL" id="CAMXCT010004824">
    <property type="protein sequence ID" value="CAI4010479.1"/>
    <property type="molecule type" value="Genomic_DNA"/>
</dbReference>
<organism evidence="2">
    <name type="scientific">Cladocopium goreaui</name>
    <dbReference type="NCBI Taxonomy" id="2562237"/>
    <lineage>
        <taxon>Eukaryota</taxon>
        <taxon>Sar</taxon>
        <taxon>Alveolata</taxon>
        <taxon>Dinophyceae</taxon>
        <taxon>Suessiales</taxon>
        <taxon>Symbiodiniaceae</taxon>
        <taxon>Cladocopium</taxon>
    </lineage>
</organism>
<reference evidence="3 4" key="2">
    <citation type="submission" date="2024-05" db="EMBL/GenBank/DDBJ databases">
        <authorList>
            <person name="Chen Y."/>
            <person name="Shah S."/>
            <person name="Dougan E. K."/>
            <person name="Thang M."/>
            <person name="Chan C."/>
        </authorList>
    </citation>
    <scope>NUCLEOTIDE SEQUENCE [LARGE SCALE GENOMIC DNA]</scope>
</reference>
<dbReference type="Pfam" id="PF13646">
    <property type="entry name" value="HEAT_2"/>
    <property type="match status" value="1"/>
</dbReference>
<evidence type="ECO:0000313" key="4">
    <source>
        <dbReference type="Proteomes" id="UP001152797"/>
    </source>
</evidence>
<evidence type="ECO:0000313" key="2">
    <source>
        <dbReference type="EMBL" id="CAI4010479.1"/>
    </source>
</evidence>